<proteinExistence type="predicted"/>
<dbReference type="AlphaFoldDB" id="A0A5N8XA82"/>
<dbReference type="OrthoDB" id="5242510at2"/>
<keyword evidence="2" id="KW-1185">Reference proteome</keyword>
<comment type="caution">
    <text evidence="1">The sequence shown here is derived from an EMBL/GenBank/DDBJ whole genome shotgun (WGS) entry which is preliminary data.</text>
</comment>
<gene>
    <name evidence="1" type="ORF">FNH08_04025</name>
</gene>
<protein>
    <submittedName>
        <fullName evidence="1">DUF3445 domain-containing protein</fullName>
    </submittedName>
</protein>
<evidence type="ECO:0000313" key="2">
    <source>
        <dbReference type="Proteomes" id="UP000400924"/>
    </source>
</evidence>
<sequence>MNVLADDEYENSRIEDFPFPLEKASIEPRVDVEPALAPRSTAAGTWGGRALLVNHNYERCVRIRSRILDRDPVRFTSLPHMLPAQWDAMLFLMRRLGSEYPDDFALTRRADGWLWTNRRLGLEREFAFGDLSSLGMEPLEYIGRQVQEDLLLLDHRSARLYVDTVLVTFSMGWSPTFVVGMNFHEVHGTVPRVMDDGTVDRSERFLSTMPIGELYRRNPWAFQIGGRLDRSKDAFPEWTPKADAYLADPRLDTVGTDVRMRSELSHFVRLPLTGAVLYTISVQSISLEQIASVPEWSASSMRVIKEVPDDLVHHKGFHVYGPLVLPYLERSS</sequence>
<dbReference type="Pfam" id="PF11927">
    <property type="entry name" value="HODM_asu-like"/>
    <property type="match status" value="1"/>
</dbReference>
<dbReference type="InterPro" id="IPR021848">
    <property type="entry name" value="HODM_asu-like"/>
</dbReference>
<dbReference type="Proteomes" id="UP000400924">
    <property type="component" value="Unassembled WGS sequence"/>
</dbReference>
<evidence type="ECO:0000313" key="1">
    <source>
        <dbReference type="EMBL" id="MPY56372.1"/>
    </source>
</evidence>
<name>A0A5N8XA82_9ACTN</name>
<dbReference type="RefSeq" id="WP_152769841.1">
    <property type="nucleotide sequence ID" value="NZ_VJZC01000014.1"/>
</dbReference>
<organism evidence="1 2">
    <name type="scientific">Streptomyces spongiae</name>
    <dbReference type="NCBI Taxonomy" id="565072"/>
    <lineage>
        <taxon>Bacteria</taxon>
        <taxon>Bacillati</taxon>
        <taxon>Actinomycetota</taxon>
        <taxon>Actinomycetes</taxon>
        <taxon>Kitasatosporales</taxon>
        <taxon>Streptomycetaceae</taxon>
        <taxon>Streptomyces</taxon>
    </lineage>
</organism>
<dbReference type="EMBL" id="VJZC01000014">
    <property type="protein sequence ID" value="MPY56372.1"/>
    <property type="molecule type" value="Genomic_DNA"/>
</dbReference>
<reference evidence="1 2" key="1">
    <citation type="submission" date="2019-07" db="EMBL/GenBank/DDBJ databases">
        <title>New species of Amycolatopsis and Streptomyces.</title>
        <authorList>
            <person name="Duangmal K."/>
            <person name="Teo W.F.A."/>
            <person name="Lipun K."/>
        </authorList>
    </citation>
    <scope>NUCLEOTIDE SEQUENCE [LARGE SCALE GENOMIC DNA]</scope>
    <source>
        <strain evidence="1 2">NBRC 106415</strain>
    </source>
</reference>
<accession>A0A5N8XA82</accession>